<dbReference type="PANTHER" id="PTHR11655">
    <property type="entry name" value="60S/50S RIBOSOMAL PROTEIN L6/L9"/>
    <property type="match status" value="1"/>
</dbReference>
<dbReference type="PIRSF" id="PIRSF002162">
    <property type="entry name" value="Ribosomal_L6"/>
    <property type="match status" value="1"/>
</dbReference>
<keyword evidence="2" id="KW-0689">Ribosomal protein</keyword>
<dbReference type="InterPro" id="IPR036789">
    <property type="entry name" value="Ribosomal_uL6-like_a/b-dom_sf"/>
</dbReference>
<dbReference type="SUPFAM" id="SSF56053">
    <property type="entry name" value="Ribosomal protein L6"/>
    <property type="match status" value="2"/>
</dbReference>
<dbReference type="Pfam" id="PF00347">
    <property type="entry name" value="Ribosomal_L6"/>
    <property type="match status" value="2"/>
</dbReference>
<dbReference type="FunFam" id="3.90.930.12:FF:000004">
    <property type="entry name" value="60S ribosomal protein L9"/>
    <property type="match status" value="1"/>
</dbReference>
<dbReference type="FunCoup" id="A0A0G4F9K5">
    <property type="interactions" value="382"/>
</dbReference>
<accession>A0A0G4F9K5</accession>
<dbReference type="PANTHER" id="PTHR11655:SF16">
    <property type="entry name" value="60S RIBOSOMAL PROTEIN L9"/>
    <property type="match status" value="1"/>
</dbReference>
<dbReference type="GO" id="GO:0002181">
    <property type="term" value="P:cytoplasmic translation"/>
    <property type="evidence" value="ECO:0007669"/>
    <property type="project" value="TreeGrafter"/>
</dbReference>
<feature type="domain" description="Large ribosomal subunit protein uL6 alpha-beta" evidence="4">
    <location>
        <begin position="12"/>
        <end position="87"/>
    </location>
</feature>
<gene>
    <name evidence="5" type="ORF">Vbra_14753</name>
</gene>
<evidence type="ECO:0000313" key="5">
    <source>
        <dbReference type="EMBL" id="CEM09054.1"/>
    </source>
</evidence>
<evidence type="ECO:0000256" key="3">
    <source>
        <dbReference type="ARBA" id="ARBA00023274"/>
    </source>
</evidence>
<feature type="domain" description="Large ribosomal subunit protein uL6 alpha-beta" evidence="4">
    <location>
        <begin position="101"/>
        <end position="179"/>
    </location>
</feature>
<proteinExistence type="inferred from homology"/>
<keyword evidence="6" id="KW-1185">Reference proteome</keyword>
<name>A0A0G4F9K5_VITBC</name>
<comment type="similarity">
    <text evidence="1">Belongs to the universal ribosomal protein uL6 family.</text>
</comment>
<dbReference type="Proteomes" id="UP000041254">
    <property type="component" value="Unassembled WGS sequence"/>
</dbReference>
<dbReference type="OMA" id="YAHFPMK"/>
<dbReference type="GO" id="GO:0003735">
    <property type="term" value="F:structural constituent of ribosome"/>
    <property type="evidence" value="ECO:0007669"/>
    <property type="project" value="InterPro"/>
</dbReference>
<dbReference type="AlphaFoldDB" id="A0A0G4F9K5"/>
<evidence type="ECO:0000313" key="6">
    <source>
        <dbReference type="Proteomes" id="UP000041254"/>
    </source>
</evidence>
<dbReference type="InterPro" id="IPR000702">
    <property type="entry name" value="Ribosomal_uL6-like"/>
</dbReference>
<dbReference type="VEuPathDB" id="CryptoDB:Vbra_14753"/>
<reference evidence="5 6" key="1">
    <citation type="submission" date="2014-11" db="EMBL/GenBank/DDBJ databases">
        <authorList>
            <person name="Zhu J."/>
            <person name="Qi W."/>
            <person name="Song R."/>
        </authorList>
    </citation>
    <scope>NUCLEOTIDE SEQUENCE [LARGE SCALE GENOMIC DNA]</scope>
</reference>
<dbReference type="GO" id="GO:0022625">
    <property type="term" value="C:cytosolic large ribosomal subunit"/>
    <property type="evidence" value="ECO:0007669"/>
    <property type="project" value="TreeGrafter"/>
</dbReference>
<evidence type="ECO:0000259" key="4">
    <source>
        <dbReference type="Pfam" id="PF00347"/>
    </source>
</evidence>
<dbReference type="InParanoid" id="A0A0G4F9K5"/>
<protein>
    <recommendedName>
        <fullName evidence="4">Large ribosomal subunit protein uL6 alpha-beta domain-containing protein</fullName>
    </recommendedName>
</protein>
<sequence length="192" mass="22165">MKYLYNSQTIDVPDGVDVEIKSRIVHVKGKFGELERNFRHLPVDIHLFEEDGKNKIRVEMWQGKSKQLAAIRTVCTHIKNLFTGVMKKYQYKMRLVYAHFPINSNITDNNTRIEIRNFLGEKIVRSVRMLDGCTVDKSNNVKDEIVIAGTDLELVSRSAALIHQSVMVRNKDIRKFLDGIYVSETGTVHQDE</sequence>
<dbReference type="GO" id="GO:0019843">
    <property type="term" value="F:rRNA binding"/>
    <property type="evidence" value="ECO:0007669"/>
    <property type="project" value="InterPro"/>
</dbReference>
<organism evidence="5 6">
    <name type="scientific">Vitrella brassicaformis (strain CCMP3155)</name>
    <dbReference type="NCBI Taxonomy" id="1169540"/>
    <lineage>
        <taxon>Eukaryota</taxon>
        <taxon>Sar</taxon>
        <taxon>Alveolata</taxon>
        <taxon>Colpodellida</taxon>
        <taxon>Vitrellaceae</taxon>
        <taxon>Vitrella</taxon>
    </lineage>
</organism>
<dbReference type="PhylomeDB" id="A0A0G4F9K5"/>
<dbReference type="STRING" id="1169540.A0A0G4F9K5"/>
<keyword evidence="3" id="KW-0687">Ribonucleoprotein</keyword>
<dbReference type="Gene3D" id="3.90.930.12">
    <property type="entry name" value="Ribosomal protein L6, alpha-beta domain"/>
    <property type="match status" value="2"/>
</dbReference>
<evidence type="ECO:0000256" key="2">
    <source>
        <dbReference type="ARBA" id="ARBA00022980"/>
    </source>
</evidence>
<dbReference type="FunFam" id="3.90.930.12:FF:000003">
    <property type="entry name" value="60S ribosomal protein L9"/>
    <property type="match status" value="1"/>
</dbReference>
<evidence type="ECO:0000256" key="1">
    <source>
        <dbReference type="ARBA" id="ARBA00009356"/>
    </source>
</evidence>
<dbReference type="InterPro" id="IPR020040">
    <property type="entry name" value="Ribosomal_uL6_a/b-dom"/>
</dbReference>
<dbReference type="OrthoDB" id="10252633at2759"/>
<dbReference type="EMBL" id="CDMY01000392">
    <property type="protein sequence ID" value="CEM09054.1"/>
    <property type="molecule type" value="Genomic_DNA"/>
</dbReference>